<keyword evidence="1" id="KW-1133">Transmembrane helix</keyword>
<dbReference type="EMBL" id="LGEQ01000006">
    <property type="protein sequence ID" value="KUJ94300.1"/>
    <property type="molecule type" value="Genomic_DNA"/>
</dbReference>
<keyword evidence="1" id="KW-0812">Transmembrane</keyword>
<evidence type="ECO:0000256" key="1">
    <source>
        <dbReference type="SAM" id="Phobius"/>
    </source>
</evidence>
<protein>
    <recommendedName>
        <fullName evidence="6">Vitamin K epoxide reductase domain-containing protein</fullName>
    </recommendedName>
</protein>
<evidence type="ECO:0008006" key="6">
    <source>
        <dbReference type="Google" id="ProtNLM"/>
    </source>
</evidence>
<dbReference type="AlphaFoldDB" id="A0A101DEY6"/>
<reference evidence="4 5" key="2">
    <citation type="journal article" date="2015" name="MBio">
        <title>Genome-Resolved Metagenomic Analysis Reveals Roles for Candidate Phyla and Other Microbial Community Members in Biogeochemical Transformations in Oil Reservoirs.</title>
        <authorList>
            <person name="Hu P."/>
            <person name="Tom L."/>
            <person name="Singh A."/>
            <person name="Thomas B.C."/>
            <person name="Baker B.J."/>
            <person name="Piceno Y.M."/>
            <person name="Andersen G.L."/>
            <person name="Banfield J.F."/>
        </authorList>
    </citation>
    <scope>NUCLEOTIDE SEQUENCE [LARGE SCALE GENOMIC DNA]</scope>
</reference>
<feature type="transmembrane region" description="Helical" evidence="1">
    <location>
        <begin position="70"/>
        <end position="87"/>
    </location>
</feature>
<proteinExistence type="predicted"/>
<dbReference type="EMBL" id="LGEX01000003">
    <property type="protein sequence ID" value="KUK07575.1"/>
    <property type="molecule type" value="Genomic_DNA"/>
</dbReference>
<gene>
    <name evidence="2" type="ORF">XD40_0544</name>
    <name evidence="3" type="ORF">XD48_0229</name>
</gene>
<evidence type="ECO:0000313" key="3">
    <source>
        <dbReference type="EMBL" id="KUK07575.1"/>
    </source>
</evidence>
<keyword evidence="1" id="KW-0472">Membrane</keyword>
<dbReference type="Proteomes" id="UP000054015">
    <property type="component" value="Unassembled WGS sequence"/>
</dbReference>
<evidence type="ECO:0000313" key="4">
    <source>
        <dbReference type="Proteomes" id="UP000054015"/>
    </source>
</evidence>
<comment type="caution">
    <text evidence="2">The sequence shown here is derived from an EMBL/GenBank/DDBJ whole genome shotgun (WGS) entry which is preliminary data.</text>
</comment>
<organism evidence="2 5">
    <name type="scientific">Archaeoglobus fulgidus</name>
    <dbReference type="NCBI Taxonomy" id="2234"/>
    <lineage>
        <taxon>Archaea</taxon>
        <taxon>Methanobacteriati</taxon>
        <taxon>Methanobacteriota</taxon>
        <taxon>Archaeoglobi</taxon>
        <taxon>Archaeoglobales</taxon>
        <taxon>Archaeoglobaceae</taxon>
        <taxon>Archaeoglobus</taxon>
    </lineage>
</organism>
<sequence length="117" mass="12668">MIRLAYALIAAGLVDSAYLLYISTQPDCPIGTCAPISVFSLPHYLPALLGLLWFAFSALVFKIKLNRKIVILWRFSGVAGAAFLGTYAILNSYYCPFCFAAYGIGIGLVAISEKIHG</sequence>
<feature type="transmembrane region" description="Helical" evidence="1">
    <location>
        <begin position="93"/>
        <end position="111"/>
    </location>
</feature>
<reference evidence="2" key="1">
    <citation type="journal article" date="2015" name="MBio">
        <title>Genome-resolved metagenomic analysis reveals roles for candidate phyla and other microbial community members in biogeochemical transformations in oil reservoirs.</title>
        <authorList>
            <person name="Hu P."/>
            <person name="Tom L."/>
            <person name="Singh A."/>
            <person name="Thomas B.C."/>
            <person name="Baker B.J."/>
            <person name="Piceno Y.M."/>
            <person name="Andersen G.L."/>
            <person name="Banfield J.F."/>
        </authorList>
    </citation>
    <scope>NUCLEOTIDE SEQUENCE [LARGE SCALE GENOMIC DNA]</scope>
    <source>
        <strain evidence="3">49_2300</strain>
        <strain evidence="2">49_95</strain>
    </source>
</reference>
<dbReference type="Proteomes" id="UP000054307">
    <property type="component" value="Unassembled WGS sequence"/>
</dbReference>
<feature type="transmembrane region" description="Helical" evidence="1">
    <location>
        <begin position="43"/>
        <end position="63"/>
    </location>
</feature>
<name>A0A101DEY6_ARCFL</name>
<accession>A0A101DEY6</accession>
<evidence type="ECO:0000313" key="2">
    <source>
        <dbReference type="EMBL" id="KUJ94300.1"/>
    </source>
</evidence>
<dbReference type="PATRIC" id="fig|2234.6.peg.816"/>
<evidence type="ECO:0000313" key="5">
    <source>
        <dbReference type="Proteomes" id="UP000054307"/>
    </source>
</evidence>